<protein>
    <recommendedName>
        <fullName evidence="3">Membrane-bound lysozyme-inhibitor of c-type lysozyme</fullName>
    </recommendedName>
</protein>
<gene>
    <name evidence="1" type="ORF">SAMN04488498_10483</name>
</gene>
<dbReference type="AlphaFoldDB" id="A0A1I3XZT1"/>
<evidence type="ECO:0000313" key="1">
    <source>
        <dbReference type="EMBL" id="SFK25084.1"/>
    </source>
</evidence>
<dbReference type="OrthoDB" id="8030903at2"/>
<keyword evidence="2" id="KW-1185">Reference proteome</keyword>
<proteinExistence type="predicted"/>
<organism evidence="1 2">
    <name type="scientific">Neomesorhizobium albiziae</name>
    <dbReference type="NCBI Taxonomy" id="335020"/>
    <lineage>
        <taxon>Bacteria</taxon>
        <taxon>Pseudomonadati</taxon>
        <taxon>Pseudomonadota</taxon>
        <taxon>Alphaproteobacteria</taxon>
        <taxon>Hyphomicrobiales</taxon>
        <taxon>Phyllobacteriaceae</taxon>
        <taxon>Neomesorhizobium</taxon>
    </lineage>
</organism>
<dbReference type="RefSeq" id="WP_149759773.1">
    <property type="nucleotide sequence ID" value="NZ_BSPE01000007.1"/>
</dbReference>
<name>A0A1I3XZT1_9HYPH</name>
<dbReference type="EMBL" id="FOSL01000004">
    <property type="protein sequence ID" value="SFK25084.1"/>
    <property type="molecule type" value="Genomic_DNA"/>
</dbReference>
<dbReference type="Proteomes" id="UP000323300">
    <property type="component" value="Unassembled WGS sequence"/>
</dbReference>
<dbReference type="PROSITE" id="PS51257">
    <property type="entry name" value="PROKAR_LIPOPROTEIN"/>
    <property type="match status" value="1"/>
</dbReference>
<evidence type="ECO:0000313" key="2">
    <source>
        <dbReference type="Proteomes" id="UP000323300"/>
    </source>
</evidence>
<sequence length="115" mass="12083">MFRLLRASVLCVPALIAASCVPSETGKATAAGVTENATTTQPRHATYNCGQSGSLIVENLRTSVHLTEPDGSIVDLPASPPSQQSRFGEAPYALVLEGNEALLMKNGKEPLTCSR</sequence>
<reference evidence="1 2" key="1">
    <citation type="submission" date="2016-10" db="EMBL/GenBank/DDBJ databases">
        <authorList>
            <person name="Varghese N."/>
            <person name="Submissions S."/>
        </authorList>
    </citation>
    <scope>NUCLEOTIDE SEQUENCE [LARGE SCALE GENOMIC DNA]</scope>
    <source>
        <strain evidence="1 2">DSM 21822</strain>
    </source>
</reference>
<accession>A0A1I3XZT1</accession>
<evidence type="ECO:0008006" key="3">
    <source>
        <dbReference type="Google" id="ProtNLM"/>
    </source>
</evidence>